<accession>A0A1W1ZXH2</accession>
<sequence length="262" mass="30305">MHSSTNTINSLSLLFHKEGFSFCAYDENGNQGKVSHFKVTHSNRWEIEVIKELEINLRLRRNYENVSTAFVSSFFNLIPDSYSNISSEVLLNLSEAEFENNAILKNQTKYESAFVYGTSQLVLDKLNELYGKINFHHSGQVFLNSILFSKQSELHLNHYQNQLEVVITNEKGILFYNLFEVQSDEDILFYTLFALEQLDLDANKIELKCYGKLLPGTSVYQTLKKYIRYVSPAIKNEEFLENYTLLNLIKCASSPEVSEEKE</sequence>
<dbReference type="RefSeq" id="WP_159447462.1">
    <property type="nucleotide sequence ID" value="NZ_FWXS01000003.1"/>
</dbReference>
<dbReference type="CDD" id="cd24013">
    <property type="entry name" value="ASKHA_ATPase_BT3980-like"/>
    <property type="match status" value="1"/>
</dbReference>
<reference evidence="1 2" key="1">
    <citation type="submission" date="2017-04" db="EMBL/GenBank/DDBJ databases">
        <authorList>
            <person name="Afonso C.L."/>
            <person name="Miller P.J."/>
            <person name="Scott M.A."/>
            <person name="Spackman E."/>
            <person name="Goraichik I."/>
            <person name="Dimitrov K.M."/>
            <person name="Suarez D.L."/>
            <person name="Swayne D.E."/>
        </authorList>
    </citation>
    <scope>NUCLEOTIDE SEQUENCE [LARGE SCALE GENOMIC DNA]</scope>
    <source>
        <strain evidence="1 2">CGMCC 1.12708</strain>
    </source>
</reference>
<protein>
    <recommendedName>
        <fullName evidence="3">DUF3822 domain-containing protein</fullName>
    </recommendedName>
</protein>
<dbReference type="Pfam" id="PF12864">
    <property type="entry name" value="DUF3822"/>
    <property type="match status" value="1"/>
</dbReference>
<organism evidence="1 2">
    <name type="scientific">Moheibacter sediminis</name>
    <dbReference type="NCBI Taxonomy" id="1434700"/>
    <lineage>
        <taxon>Bacteria</taxon>
        <taxon>Pseudomonadati</taxon>
        <taxon>Bacteroidota</taxon>
        <taxon>Flavobacteriia</taxon>
        <taxon>Flavobacteriales</taxon>
        <taxon>Weeksellaceae</taxon>
        <taxon>Moheibacter</taxon>
    </lineage>
</organism>
<dbReference type="EMBL" id="FWXS01000003">
    <property type="protein sequence ID" value="SMC53169.1"/>
    <property type="molecule type" value="Genomic_DNA"/>
</dbReference>
<dbReference type="AlphaFoldDB" id="A0A1W1ZXH2"/>
<dbReference type="OrthoDB" id="658622at2"/>
<name>A0A1W1ZXH2_9FLAO</name>
<dbReference type="Gene3D" id="3.30.420.250">
    <property type="match status" value="1"/>
</dbReference>
<evidence type="ECO:0000313" key="1">
    <source>
        <dbReference type="EMBL" id="SMC53169.1"/>
    </source>
</evidence>
<evidence type="ECO:0000313" key="2">
    <source>
        <dbReference type="Proteomes" id="UP000192393"/>
    </source>
</evidence>
<gene>
    <name evidence="1" type="ORF">SAMN06296427_103316</name>
</gene>
<dbReference type="Gene3D" id="3.30.420.260">
    <property type="match status" value="1"/>
</dbReference>
<dbReference type="Proteomes" id="UP000192393">
    <property type="component" value="Unassembled WGS sequence"/>
</dbReference>
<dbReference type="STRING" id="1434700.SAMN06296427_103316"/>
<evidence type="ECO:0008006" key="3">
    <source>
        <dbReference type="Google" id="ProtNLM"/>
    </source>
</evidence>
<proteinExistence type="predicted"/>
<keyword evidence="2" id="KW-1185">Reference proteome</keyword>
<dbReference type="InterPro" id="IPR024213">
    <property type="entry name" value="DUF3822"/>
</dbReference>